<dbReference type="EMBL" id="JAOPJF010000178">
    <property type="protein sequence ID" value="KAK1138277.1"/>
    <property type="molecule type" value="Genomic_DNA"/>
</dbReference>
<organism evidence="1 2">
    <name type="scientific">Aspergillus melleus</name>
    <dbReference type="NCBI Taxonomy" id="138277"/>
    <lineage>
        <taxon>Eukaryota</taxon>
        <taxon>Fungi</taxon>
        <taxon>Dikarya</taxon>
        <taxon>Ascomycota</taxon>
        <taxon>Pezizomycotina</taxon>
        <taxon>Eurotiomycetes</taxon>
        <taxon>Eurotiomycetidae</taxon>
        <taxon>Eurotiales</taxon>
        <taxon>Aspergillaceae</taxon>
        <taxon>Aspergillus</taxon>
        <taxon>Aspergillus subgen. Circumdati</taxon>
    </lineage>
</organism>
<reference evidence="1 2" key="1">
    <citation type="journal article" date="2023" name="ACS Omega">
        <title>Identification of the Neoaspergillic Acid Biosynthesis Gene Cluster by Establishing an In Vitro CRISPR-Ribonucleoprotein Genetic System in Aspergillus melleus.</title>
        <authorList>
            <person name="Yuan B."/>
            <person name="Grau M.F."/>
            <person name="Murata R.M."/>
            <person name="Torok T."/>
            <person name="Venkateswaran K."/>
            <person name="Stajich J.E."/>
            <person name="Wang C.C.C."/>
        </authorList>
    </citation>
    <scope>NUCLEOTIDE SEQUENCE [LARGE SCALE GENOMIC DNA]</scope>
    <source>
        <strain evidence="1 2">IMV 1140</strain>
    </source>
</reference>
<evidence type="ECO:0000313" key="1">
    <source>
        <dbReference type="EMBL" id="KAK1138277.1"/>
    </source>
</evidence>
<dbReference type="Proteomes" id="UP001177260">
    <property type="component" value="Unassembled WGS sequence"/>
</dbReference>
<feature type="non-terminal residue" evidence="1">
    <location>
        <position position="1"/>
    </location>
</feature>
<sequence length="97" mass="10621">PDGIDRINLKPEDMKALGLQTEGLRDRSPDTKRDPVEVTFVENVTLDQARIMFGIVGVQDWQRAAGVKANVRGNQFGNEMKFFAGIADASVAKAVFA</sequence>
<proteinExistence type="predicted"/>
<comment type="caution">
    <text evidence="1">The sequence shown here is derived from an EMBL/GenBank/DDBJ whole genome shotgun (WGS) entry which is preliminary data.</text>
</comment>
<protein>
    <submittedName>
        <fullName evidence="1">Uncharacterized protein</fullName>
    </submittedName>
</protein>
<name>A0ACC3ALB0_9EURO</name>
<accession>A0ACC3ALB0</accession>
<evidence type="ECO:0000313" key="2">
    <source>
        <dbReference type="Proteomes" id="UP001177260"/>
    </source>
</evidence>
<gene>
    <name evidence="1" type="ORF">N8T08_003059</name>
</gene>
<keyword evidence="2" id="KW-1185">Reference proteome</keyword>